<dbReference type="EMBL" id="BDQA01000337">
    <property type="protein sequence ID" value="GBH21787.1"/>
    <property type="molecule type" value="Genomic_RNA"/>
</dbReference>
<organism evidence="1">
    <name type="scientific">viral metagenome</name>
    <dbReference type="NCBI Taxonomy" id="1070528"/>
    <lineage>
        <taxon>unclassified sequences</taxon>
        <taxon>metagenomes</taxon>
        <taxon>organismal metagenomes</taxon>
    </lineage>
</organism>
<name>A0A2V0R9L5_9ZZZZ</name>
<proteinExistence type="predicted"/>
<accession>A0A2V0R9L5</accession>
<evidence type="ECO:0000313" key="1">
    <source>
        <dbReference type="EMBL" id="GBH21787.1"/>
    </source>
</evidence>
<comment type="caution">
    <text evidence="1">The sequence shown here is derived from an EMBL/GenBank/DDBJ whole genome shotgun (WGS) entry which is preliminary data.</text>
</comment>
<protein>
    <submittedName>
        <fullName evidence="1">Uncharacterized protein</fullName>
    </submittedName>
</protein>
<reference evidence="1" key="1">
    <citation type="submission" date="2017-04" db="EMBL/GenBank/DDBJ databases">
        <title>Unveiling RNA virosphere associated with marine microorganisms.</title>
        <authorList>
            <person name="Urayama S."/>
            <person name="Takaki Y."/>
            <person name="Nishi S."/>
            <person name="Yoshida Y."/>
            <person name="Deguchi S."/>
            <person name="Takai K."/>
            <person name="Nunoura T."/>
        </authorList>
    </citation>
    <scope>NUCLEOTIDE SEQUENCE</scope>
</reference>
<dbReference type="AlphaFoldDB" id="A0A2V0R9L5"/>
<sequence length="488" mass="56081">MKEAEPVEILGPELAKFIDAKAEEQDLDPCDEIVEDWSEFDFHASKSTPEITAKPGHTHREYLPCTDSFVEDVVPLDTWEQKIWIKERYDGRRLSLVQGMPSGNPKHWHSPDVNTEYELCTICWKTVHRDFICSDSCCEQEDVKELVDENEDIRDTCCRDEEIDWTDYYAEVLCGSENVKGSRITVDIKPKAGSGAIQLPNWMHDNRLSRCMRKWIKEDGLVTHPDIGSFVAATVSDHCPICSHVASFSQTAVDSDSFVTRDTRDKSWSKPDTGPLDWSCVVYCGVHAGYNRWKKAFRPFGRDLRLLYEGYHPEQSLSKNTLMYLSTLLSSLRNELDRFTDPETRLPPPTVLTQVKVKLLSGKDRDRYFVMHTYPISKYVGISIAIPEKVTYQKMNVRRFWHWKMAKDGKHDEVVRVSSGEFQGLCPSCLVGLTTKGESLTRDVVRSGLPDILLRTHSEYYDDLIEQVIEAEKSKNFTVFVMEPVLDR</sequence>